<dbReference type="EMBL" id="JBJHZX010000009">
    <property type="protein sequence ID" value="MFL0195469.1"/>
    <property type="molecule type" value="Genomic_DNA"/>
</dbReference>
<keyword evidence="5 7" id="KW-1133">Transmembrane helix</keyword>
<dbReference type="InterPro" id="IPR052016">
    <property type="entry name" value="Bact_Sigma-Reg"/>
</dbReference>
<dbReference type="InterPro" id="IPR001932">
    <property type="entry name" value="PPM-type_phosphatase-like_dom"/>
</dbReference>
<sequence length="637" mass="71849">MVLRFKSIKVKYTLIGLAICLISLFVVSIFSYIVSYNITSDLSDKRVHEAVLRNSAEIDNWFNNHQSVIDSLSQDIEASGDFTSSHLLKLLQNKVKIHKDEVLDFYIAFEGNTPALISGVGWLPPSGYNATRRAWYEMARESDKVIFTEPYVDAMTGKLVITVAKVLKSNNKVIGVLAADIYLTEVVKVVGEAKVAENSYGVLLDNKGRIIAHPNLAFLPTKNGFRSLDEIHWKDYKTLVSTLFTKGINNKIELRDYNGKEEFFNFSRIDSNGWYFGIVINKSEYKKPLQKLLLGFGGAFLVSMFIAFFIMIKLMDTMIKPIRSLNNTVKDFSSDNMSVRTNVISEDEIGELSQSFNKMADIIQEYSRSLEKKVEERTSELEMKNQTIMESIEYARIIQNAIIPDIGLGLGIPQENCFSIWEPRDTVGGDVFWGKGDEDHALLAVADCTGHGVPGAFMSMMVNSILNAISREFSYDKPAEMLMAINARIKDALNQEQKDSKINDGADVALLYIDKKNKRLVFSGAKLNMFVLSSGNTQVVKGSKYSVGYSRGKDVHYENVEVPYIKGGVYYFTTDGFLDQNYEKNKGGMGRRGFISLIESIYHLPMEKQRNIIEYNIKEKLCSVPQRDDITVIGLKL</sequence>
<dbReference type="Pfam" id="PF02743">
    <property type="entry name" value="dCache_1"/>
    <property type="match status" value="1"/>
</dbReference>
<feature type="transmembrane region" description="Helical" evidence="7">
    <location>
        <begin position="292"/>
        <end position="314"/>
    </location>
</feature>
<dbReference type="InterPro" id="IPR033479">
    <property type="entry name" value="dCache_1"/>
</dbReference>
<evidence type="ECO:0000256" key="6">
    <source>
        <dbReference type="ARBA" id="ARBA00023136"/>
    </source>
</evidence>
<dbReference type="CDD" id="cd06225">
    <property type="entry name" value="HAMP"/>
    <property type="match status" value="1"/>
</dbReference>
<dbReference type="RefSeq" id="WP_406791591.1">
    <property type="nucleotide sequence ID" value="NZ_JBJHZX010000009.1"/>
</dbReference>
<evidence type="ECO:0000256" key="2">
    <source>
        <dbReference type="ARBA" id="ARBA00022475"/>
    </source>
</evidence>
<dbReference type="PANTHER" id="PTHR43156">
    <property type="entry name" value="STAGE II SPORULATION PROTEIN E-RELATED"/>
    <property type="match status" value="1"/>
</dbReference>
<accession>A0ABW8SHG9</accession>
<dbReference type="Gene3D" id="3.60.40.10">
    <property type="entry name" value="PPM-type phosphatase domain"/>
    <property type="match status" value="1"/>
</dbReference>
<dbReference type="InterPro" id="IPR036457">
    <property type="entry name" value="PPM-type-like_dom_sf"/>
</dbReference>
<reference evidence="9 10" key="1">
    <citation type="submission" date="2024-11" db="EMBL/GenBank/DDBJ databases">
        <authorList>
            <person name="Heng Y.C."/>
            <person name="Lim A.C.H."/>
            <person name="Lee J.K.Y."/>
            <person name="Kittelmann S."/>
        </authorList>
    </citation>
    <scope>NUCLEOTIDE SEQUENCE [LARGE SCALE GENOMIC DNA]</scope>
    <source>
        <strain evidence="9 10">WILCCON 0269</strain>
    </source>
</reference>
<dbReference type="Gene3D" id="3.30.450.20">
    <property type="entry name" value="PAS domain"/>
    <property type="match status" value="2"/>
</dbReference>
<evidence type="ECO:0000259" key="8">
    <source>
        <dbReference type="PROSITE" id="PS50885"/>
    </source>
</evidence>
<dbReference type="PANTHER" id="PTHR43156:SF9">
    <property type="entry name" value="HAMP DOMAIN-CONTAINING PROTEIN"/>
    <property type="match status" value="1"/>
</dbReference>
<evidence type="ECO:0000256" key="4">
    <source>
        <dbReference type="ARBA" id="ARBA00022801"/>
    </source>
</evidence>
<evidence type="ECO:0000313" key="10">
    <source>
        <dbReference type="Proteomes" id="UP001623660"/>
    </source>
</evidence>
<organism evidence="9 10">
    <name type="scientific">Candidatus Clostridium eludens</name>
    <dbReference type="NCBI Taxonomy" id="3381663"/>
    <lineage>
        <taxon>Bacteria</taxon>
        <taxon>Bacillati</taxon>
        <taxon>Bacillota</taxon>
        <taxon>Clostridia</taxon>
        <taxon>Eubacteriales</taxon>
        <taxon>Clostridiaceae</taxon>
        <taxon>Clostridium</taxon>
    </lineage>
</organism>
<keyword evidence="4" id="KW-0378">Hydrolase</keyword>
<evidence type="ECO:0000313" key="9">
    <source>
        <dbReference type="EMBL" id="MFL0195469.1"/>
    </source>
</evidence>
<dbReference type="InterPro" id="IPR003660">
    <property type="entry name" value="HAMP_dom"/>
</dbReference>
<dbReference type="SUPFAM" id="SSF158472">
    <property type="entry name" value="HAMP domain-like"/>
    <property type="match status" value="1"/>
</dbReference>
<comment type="caution">
    <text evidence="9">The sequence shown here is derived from an EMBL/GenBank/DDBJ whole genome shotgun (WGS) entry which is preliminary data.</text>
</comment>
<dbReference type="SMART" id="SM00304">
    <property type="entry name" value="HAMP"/>
    <property type="match status" value="1"/>
</dbReference>
<gene>
    <name evidence="9" type="ORF">ACJDU8_07810</name>
</gene>
<dbReference type="PROSITE" id="PS50885">
    <property type="entry name" value="HAMP"/>
    <property type="match status" value="1"/>
</dbReference>
<name>A0ABW8SHG9_9CLOT</name>
<evidence type="ECO:0000256" key="3">
    <source>
        <dbReference type="ARBA" id="ARBA00022692"/>
    </source>
</evidence>
<dbReference type="SUPFAM" id="SSF103190">
    <property type="entry name" value="Sensory domain-like"/>
    <property type="match status" value="1"/>
</dbReference>
<keyword evidence="3 7" id="KW-0812">Transmembrane</keyword>
<dbReference type="Proteomes" id="UP001623660">
    <property type="component" value="Unassembled WGS sequence"/>
</dbReference>
<dbReference type="SMART" id="SM00331">
    <property type="entry name" value="PP2C_SIG"/>
    <property type="match status" value="1"/>
</dbReference>
<protein>
    <submittedName>
        <fullName evidence="9">SpoIIE family protein phosphatase</fullName>
    </submittedName>
</protein>
<evidence type="ECO:0000256" key="7">
    <source>
        <dbReference type="SAM" id="Phobius"/>
    </source>
</evidence>
<evidence type="ECO:0000256" key="5">
    <source>
        <dbReference type="ARBA" id="ARBA00022989"/>
    </source>
</evidence>
<keyword evidence="6 7" id="KW-0472">Membrane</keyword>
<dbReference type="CDD" id="cd12913">
    <property type="entry name" value="PDC1_MCP_like"/>
    <property type="match status" value="1"/>
</dbReference>
<dbReference type="Gene3D" id="1.10.8.500">
    <property type="entry name" value="HAMP domain in histidine kinase"/>
    <property type="match status" value="1"/>
</dbReference>
<proteinExistence type="predicted"/>
<dbReference type="CDD" id="cd12912">
    <property type="entry name" value="PDC2_MCP_like"/>
    <property type="match status" value="1"/>
</dbReference>
<dbReference type="Pfam" id="PF07228">
    <property type="entry name" value="SpoIIE"/>
    <property type="match status" value="1"/>
</dbReference>
<keyword evidence="10" id="KW-1185">Reference proteome</keyword>
<keyword evidence="2" id="KW-1003">Cell membrane</keyword>
<feature type="transmembrane region" description="Helical" evidence="7">
    <location>
        <begin position="12"/>
        <end position="34"/>
    </location>
</feature>
<evidence type="ECO:0000256" key="1">
    <source>
        <dbReference type="ARBA" id="ARBA00004651"/>
    </source>
</evidence>
<feature type="domain" description="HAMP" evidence="8">
    <location>
        <begin position="316"/>
        <end position="368"/>
    </location>
</feature>
<dbReference type="InterPro" id="IPR029151">
    <property type="entry name" value="Sensor-like_sf"/>
</dbReference>
<comment type="subcellular location">
    <subcellularLocation>
        <location evidence="1">Cell membrane</location>
        <topology evidence="1">Multi-pass membrane protein</topology>
    </subcellularLocation>
</comment>
<dbReference type="Pfam" id="PF00672">
    <property type="entry name" value="HAMP"/>
    <property type="match status" value="1"/>
</dbReference>